<keyword evidence="7" id="KW-1185">Reference proteome</keyword>
<evidence type="ECO:0000256" key="5">
    <source>
        <dbReference type="SAM" id="MobiDB-lite"/>
    </source>
</evidence>
<evidence type="ECO:0000256" key="4">
    <source>
        <dbReference type="ARBA" id="ARBA00023065"/>
    </source>
</evidence>
<dbReference type="Proteomes" id="UP001611397">
    <property type="component" value="Unassembled WGS sequence"/>
</dbReference>
<reference evidence="6 7" key="1">
    <citation type="submission" date="2024-10" db="EMBL/GenBank/DDBJ databases">
        <title>The Natural Products Discovery Center: Release of the First 8490 Sequenced Strains for Exploring Actinobacteria Biosynthetic Diversity.</title>
        <authorList>
            <person name="Kalkreuter E."/>
            <person name="Kautsar S.A."/>
            <person name="Yang D."/>
            <person name="Bader C.D."/>
            <person name="Teijaro C.N."/>
            <person name="Fluegel L."/>
            <person name="Davis C.M."/>
            <person name="Simpson J.R."/>
            <person name="Lauterbach L."/>
            <person name="Steele A.D."/>
            <person name="Gui C."/>
            <person name="Meng S."/>
            <person name="Li G."/>
            <person name="Viehrig K."/>
            <person name="Ye F."/>
            <person name="Su P."/>
            <person name="Kiefer A.F."/>
            <person name="Nichols A."/>
            <person name="Cepeda A.J."/>
            <person name="Yan W."/>
            <person name="Fan B."/>
            <person name="Jiang Y."/>
            <person name="Adhikari A."/>
            <person name="Zheng C.-J."/>
            <person name="Schuster L."/>
            <person name="Cowan T.M."/>
            <person name="Smanski M.J."/>
            <person name="Chevrette M.G."/>
            <person name="De Carvalho L.P.S."/>
            <person name="Shen B."/>
        </authorList>
    </citation>
    <scope>NUCLEOTIDE SEQUENCE [LARGE SCALE GENOMIC DNA]</scope>
    <source>
        <strain evidence="6 7">NPDC020295</strain>
    </source>
</reference>
<accession>A0ABW7VHQ6</accession>
<comment type="caution">
    <text evidence="6">The sequence shown here is derived from an EMBL/GenBank/DDBJ whole genome shotgun (WGS) entry which is preliminary data.</text>
</comment>
<dbReference type="InterPro" id="IPR004670">
    <property type="entry name" value="NhaA"/>
</dbReference>
<keyword evidence="2" id="KW-0050">Antiport</keyword>
<dbReference type="Gene3D" id="1.20.1530.10">
    <property type="entry name" value="Na+/H+ antiporter like domain"/>
    <property type="match status" value="1"/>
</dbReference>
<gene>
    <name evidence="6" type="ORF">ACH49L_32100</name>
</gene>
<feature type="region of interest" description="Disordered" evidence="5">
    <location>
        <begin position="56"/>
        <end position="76"/>
    </location>
</feature>
<protein>
    <submittedName>
        <fullName evidence="6">Na+/H+ antiporter NhaA</fullName>
    </submittedName>
</protein>
<evidence type="ECO:0000313" key="6">
    <source>
        <dbReference type="EMBL" id="MFI2160281.1"/>
    </source>
</evidence>
<evidence type="ECO:0000313" key="7">
    <source>
        <dbReference type="Proteomes" id="UP001611397"/>
    </source>
</evidence>
<keyword evidence="4" id="KW-0406">Ion transport</keyword>
<evidence type="ECO:0000256" key="1">
    <source>
        <dbReference type="ARBA" id="ARBA00022448"/>
    </source>
</evidence>
<evidence type="ECO:0000256" key="3">
    <source>
        <dbReference type="ARBA" id="ARBA00023053"/>
    </source>
</evidence>
<sequence length="76" mass="8312">MARPWDSHDVRGLSFGLGSGQLGLDLRTGIDSGLMTSFFLLVGLEARRELDLEELRERHTGPTAHGRGWPCPPTAP</sequence>
<keyword evidence="3" id="KW-0915">Sodium</keyword>
<name>A0ABW7VHQ6_STROI</name>
<dbReference type="Pfam" id="PF06965">
    <property type="entry name" value="Na_H_antiport_1"/>
    <property type="match status" value="1"/>
</dbReference>
<organism evidence="6 7">
    <name type="scientific">Streptomyces olivaceoviridis</name>
    <name type="common">Streptomyces corchorusii</name>
    <dbReference type="NCBI Taxonomy" id="1921"/>
    <lineage>
        <taxon>Bacteria</taxon>
        <taxon>Bacillati</taxon>
        <taxon>Actinomycetota</taxon>
        <taxon>Actinomycetes</taxon>
        <taxon>Kitasatosporales</taxon>
        <taxon>Streptomycetaceae</taxon>
        <taxon>Streptomyces</taxon>
    </lineage>
</organism>
<keyword evidence="1" id="KW-0813">Transport</keyword>
<evidence type="ECO:0000256" key="2">
    <source>
        <dbReference type="ARBA" id="ARBA00022449"/>
    </source>
</evidence>
<dbReference type="RefSeq" id="WP_208616692.1">
    <property type="nucleotide sequence ID" value="NZ_JBIRWM010000018.1"/>
</dbReference>
<dbReference type="InterPro" id="IPR023171">
    <property type="entry name" value="Na/H_antiporter_dom_sf"/>
</dbReference>
<dbReference type="EMBL" id="JBIRWM010000018">
    <property type="protein sequence ID" value="MFI2160281.1"/>
    <property type="molecule type" value="Genomic_DNA"/>
</dbReference>
<proteinExistence type="predicted"/>